<comment type="caution">
    <text evidence="2">The sequence shown here is derived from an EMBL/GenBank/DDBJ whole genome shotgun (WGS) entry which is preliminary data.</text>
</comment>
<keyword evidence="1" id="KW-0175">Coiled coil</keyword>
<accession>A0ABN8PMR0</accession>
<evidence type="ECO:0000256" key="1">
    <source>
        <dbReference type="SAM" id="Coils"/>
    </source>
</evidence>
<protein>
    <submittedName>
        <fullName evidence="2">Uncharacterized protein</fullName>
    </submittedName>
</protein>
<dbReference type="Proteomes" id="UP001159427">
    <property type="component" value="Unassembled WGS sequence"/>
</dbReference>
<dbReference type="Gene3D" id="3.30.70.1820">
    <property type="entry name" value="L1 transposable element, RRM domain"/>
    <property type="match status" value="1"/>
</dbReference>
<dbReference type="PANTHER" id="PTHR11505">
    <property type="entry name" value="L1 TRANSPOSABLE ELEMENT-RELATED"/>
    <property type="match status" value="1"/>
</dbReference>
<gene>
    <name evidence="2" type="ORF">PEVE_00044171</name>
</gene>
<proteinExistence type="predicted"/>
<keyword evidence="3" id="KW-1185">Reference proteome</keyword>
<feature type="non-terminal residue" evidence="2">
    <location>
        <position position="278"/>
    </location>
</feature>
<evidence type="ECO:0000313" key="2">
    <source>
        <dbReference type="EMBL" id="CAH3147139.1"/>
    </source>
</evidence>
<feature type="coiled-coil region" evidence="1">
    <location>
        <begin position="2"/>
        <end position="49"/>
    </location>
</feature>
<sequence length="278" mass="32352">MSETLAKKMEEISRKLNKLEVIEEKMRKLDSIEQKMENFSSKLGEMENSVRALRRGLNSSKVAQAELDKTVKDLKESVDFGHGRIDQVELKAFKHDSALKEAKEALEKKYLYLEAYSRRENLKFAGIPESEGESQEDTRRTLVEFLSNQLGFHHPEEIEFQRIHRIGKKGDRPRMIIARFLRYADRERVMKNAFKLKETDFKIFEDLPKELFSLRKKYLPAFYEAKKAGKKAVFSKSEPDKLFIDGTILNNFFLTFAMLTPLIILANSADGIIQHLIK</sequence>
<dbReference type="InterPro" id="IPR004244">
    <property type="entry name" value="Transposase_22"/>
</dbReference>
<dbReference type="EMBL" id="CALNXI010000923">
    <property type="protein sequence ID" value="CAH3147139.1"/>
    <property type="molecule type" value="Genomic_DNA"/>
</dbReference>
<name>A0ABN8PMR0_9CNID</name>
<evidence type="ECO:0000313" key="3">
    <source>
        <dbReference type="Proteomes" id="UP001159427"/>
    </source>
</evidence>
<organism evidence="2 3">
    <name type="scientific">Porites evermanni</name>
    <dbReference type="NCBI Taxonomy" id="104178"/>
    <lineage>
        <taxon>Eukaryota</taxon>
        <taxon>Metazoa</taxon>
        <taxon>Cnidaria</taxon>
        <taxon>Anthozoa</taxon>
        <taxon>Hexacorallia</taxon>
        <taxon>Scleractinia</taxon>
        <taxon>Fungiina</taxon>
        <taxon>Poritidae</taxon>
        <taxon>Porites</taxon>
    </lineage>
</organism>
<reference evidence="2 3" key="1">
    <citation type="submission" date="2022-05" db="EMBL/GenBank/DDBJ databases">
        <authorList>
            <consortium name="Genoscope - CEA"/>
            <person name="William W."/>
        </authorList>
    </citation>
    <scope>NUCLEOTIDE SEQUENCE [LARGE SCALE GENOMIC DNA]</scope>
</reference>